<organism evidence="1 2">
    <name type="scientific">Streptomyces hygroscopicus</name>
    <dbReference type="NCBI Taxonomy" id="1912"/>
    <lineage>
        <taxon>Bacteria</taxon>
        <taxon>Bacillati</taxon>
        <taxon>Actinomycetota</taxon>
        <taxon>Actinomycetes</taxon>
        <taxon>Kitasatosporales</taxon>
        <taxon>Streptomycetaceae</taxon>
        <taxon>Streptomyces</taxon>
        <taxon>Streptomyces violaceusniger group</taxon>
    </lineage>
</organism>
<dbReference type="RefSeq" id="WP_236260120.1">
    <property type="nucleotide sequence ID" value="NZ_BNEK01000007.1"/>
</dbReference>
<proteinExistence type="predicted"/>
<gene>
    <name evidence="1" type="ORF">TPA0910_87360</name>
</gene>
<reference evidence="1" key="1">
    <citation type="submission" date="2024-05" db="EMBL/GenBank/DDBJ databases">
        <title>Whole genome shotgun sequence of Streptomyces hygroscopicus NBRC 113678.</title>
        <authorList>
            <person name="Komaki H."/>
            <person name="Tamura T."/>
        </authorList>
    </citation>
    <scope>NUCLEOTIDE SEQUENCE</scope>
    <source>
        <strain evidence="1">N11-34</strain>
    </source>
</reference>
<sequence>MTTYAPSGYGTADILRHAHNALCCLPGRLHALHAIGIGTVGWGYDPRPILNPHDEARYEAAIAQLSNHLHLNDPSDPDEFTAWHDAPDRTPSDVLNALQDTARSLEGYAPDRVFTPTARDVTSVHQGVLLTCYGEEGSYMAIGHIPAALMISASSECSMHLTGEPLVDNDDTPAELEQRVRHDWTVHWRNPRGEHWWDIDYDRRTPGAVPATILPGE</sequence>
<comment type="caution">
    <text evidence="1">The sequence shown here is derived from an EMBL/GenBank/DDBJ whole genome shotgun (WGS) entry which is preliminary data.</text>
</comment>
<protein>
    <submittedName>
        <fullName evidence="1">Uncharacterized protein</fullName>
    </submittedName>
</protein>
<evidence type="ECO:0000313" key="1">
    <source>
        <dbReference type="EMBL" id="GHJ34303.1"/>
    </source>
</evidence>
<accession>A0ABQ3UFE5</accession>
<dbReference type="Pfam" id="PF19698">
    <property type="entry name" value="DUF6197"/>
    <property type="match status" value="1"/>
</dbReference>
<evidence type="ECO:0000313" key="2">
    <source>
        <dbReference type="Proteomes" id="UP001054854"/>
    </source>
</evidence>
<dbReference type="InterPro" id="IPR045677">
    <property type="entry name" value="DUF6197"/>
</dbReference>
<keyword evidence="2" id="KW-1185">Reference proteome</keyword>
<dbReference type="Proteomes" id="UP001054854">
    <property type="component" value="Unassembled WGS sequence"/>
</dbReference>
<dbReference type="EMBL" id="BNEK01000007">
    <property type="protein sequence ID" value="GHJ34303.1"/>
    <property type="molecule type" value="Genomic_DNA"/>
</dbReference>
<name>A0ABQ3UFE5_STRHY</name>